<dbReference type="GO" id="GO:0000460">
    <property type="term" value="P:maturation of 5.8S rRNA"/>
    <property type="evidence" value="ECO:0007669"/>
    <property type="project" value="TreeGrafter"/>
</dbReference>
<reference evidence="2" key="1">
    <citation type="journal article" date="2019" name="Gigascience">
        <title>De novo genome assembly of the endangered Acer yangbiense, a plant species with extremely small populations endemic to Yunnan Province, China.</title>
        <authorList>
            <person name="Yang J."/>
            <person name="Wariss H.M."/>
            <person name="Tao L."/>
            <person name="Zhang R."/>
            <person name="Yun Q."/>
            <person name="Hollingsworth P."/>
            <person name="Dao Z."/>
            <person name="Luo G."/>
            <person name="Guo H."/>
            <person name="Ma Y."/>
            <person name="Sun W."/>
        </authorList>
    </citation>
    <scope>NUCLEOTIDE SEQUENCE [LARGE SCALE GENOMIC DNA]</scope>
    <source>
        <strain evidence="2">cv. Malutang</strain>
    </source>
</reference>
<dbReference type="EMBL" id="VAHF01000013">
    <property type="protein sequence ID" value="TXG48309.1"/>
    <property type="molecule type" value="Genomic_DNA"/>
</dbReference>
<dbReference type="OrthoDB" id="10263222at2759"/>
<dbReference type="PANTHER" id="PTHR15002">
    <property type="entry name" value="RIBOSOMAL BIOGENESIS PROTEIN LAS1L"/>
    <property type="match status" value="1"/>
</dbReference>
<dbReference type="GO" id="GO:0090730">
    <property type="term" value="C:Las1 complex"/>
    <property type="evidence" value="ECO:0007669"/>
    <property type="project" value="InterPro"/>
</dbReference>
<dbReference type="Proteomes" id="UP000323000">
    <property type="component" value="Chromosome 13"/>
</dbReference>
<dbReference type="GO" id="GO:0030687">
    <property type="term" value="C:preribosome, large subunit precursor"/>
    <property type="evidence" value="ECO:0007669"/>
    <property type="project" value="TreeGrafter"/>
</dbReference>
<organism evidence="1 2">
    <name type="scientific">Acer yangbiense</name>
    <dbReference type="NCBI Taxonomy" id="1000413"/>
    <lineage>
        <taxon>Eukaryota</taxon>
        <taxon>Viridiplantae</taxon>
        <taxon>Streptophyta</taxon>
        <taxon>Embryophyta</taxon>
        <taxon>Tracheophyta</taxon>
        <taxon>Spermatophyta</taxon>
        <taxon>Magnoliopsida</taxon>
        <taxon>eudicotyledons</taxon>
        <taxon>Gunneridae</taxon>
        <taxon>Pentapetalae</taxon>
        <taxon>rosids</taxon>
        <taxon>malvids</taxon>
        <taxon>Sapindales</taxon>
        <taxon>Sapindaceae</taxon>
        <taxon>Hippocastanoideae</taxon>
        <taxon>Acereae</taxon>
        <taxon>Acer</taxon>
    </lineage>
</organism>
<keyword evidence="2" id="KW-1185">Reference proteome</keyword>
<comment type="caution">
    <text evidence="1">The sequence shown here is derived from an EMBL/GenBank/DDBJ whole genome shotgun (WGS) entry which is preliminary data.</text>
</comment>
<gene>
    <name evidence="1" type="ORF">EZV62_027603</name>
</gene>
<accession>A0A5C7GUY0</accession>
<proteinExistence type="predicted"/>
<name>A0A5C7GUY0_9ROSI</name>
<dbReference type="AlphaFoldDB" id="A0A5C7GUY0"/>
<dbReference type="GO" id="GO:0004519">
    <property type="term" value="F:endonuclease activity"/>
    <property type="evidence" value="ECO:0007669"/>
    <property type="project" value="InterPro"/>
</dbReference>
<dbReference type="InterPro" id="IPR007174">
    <property type="entry name" value="Las1"/>
</dbReference>
<evidence type="ECO:0000313" key="2">
    <source>
        <dbReference type="Proteomes" id="UP000323000"/>
    </source>
</evidence>
<dbReference type="PANTHER" id="PTHR15002:SF0">
    <property type="entry name" value="RIBOSOMAL BIOGENESIS PROTEIN LAS1L"/>
    <property type="match status" value="1"/>
</dbReference>
<sequence length="222" mass="24665">MTKCLKLLVQLYSSYSTETASVVLELFLNTLDSSNFVFANGYNVEPELLLTLLKAVVDIIETKEGKKYDTALQSSATLDSAAEVKVPSTGQNFRNETLVELLQDSICDAAKKLELVKQKRKKSKIKTMSNGDVGALNTWVVVKSWKSCPIGMLPRDVGSYGCLPVLDYDDNKQAGPEPSERKEMWELKQCSDKREASCIIDLLDNSSVKEDEGDTTHKLVMN</sequence>
<evidence type="ECO:0000313" key="1">
    <source>
        <dbReference type="EMBL" id="TXG48309.1"/>
    </source>
</evidence>
<protein>
    <submittedName>
        <fullName evidence="1">Uncharacterized protein</fullName>
    </submittedName>
</protein>
<dbReference type="GO" id="GO:0000470">
    <property type="term" value="P:maturation of LSU-rRNA"/>
    <property type="evidence" value="ECO:0007669"/>
    <property type="project" value="TreeGrafter"/>
</dbReference>